<dbReference type="EC" id="1.14.11.2" evidence="4"/>
<comment type="cofactor">
    <cofactor evidence="1">
        <name>L-ascorbate</name>
        <dbReference type="ChEBI" id="CHEBI:38290"/>
    </cofactor>
</comment>
<dbReference type="PANTHER" id="PTHR10869:SF232">
    <property type="entry name" value="PROLYL 4-HYDROXYLASE SUBUNIT ALPHA-LIKE PROTEIN"/>
    <property type="match status" value="1"/>
</dbReference>
<dbReference type="PaxDb" id="3880-AES74073"/>
<comment type="catalytic activity">
    <reaction evidence="15">
        <text>L-prolyl-[collagen] + 2-oxoglutarate + O2 = trans-4-hydroxy-L-prolyl-[collagen] + succinate + CO2</text>
        <dbReference type="Rhea" id="RHEA:18945"/>
        <dbReference type="Rhea" id="RHEA-COMP:11676"/>
        <dbReference type="Rhea" id="RHEA-COMP:11680"/>
        <dbReference type="ChEBI" id="CHEBI:15379"/>
        <dbReference type="ChEBI" id="CHEBI:16526"/>
        <dbReference type="ChEBI" id="CHEBI:16810"/>
        <dbReference type="ChEBI" id="CHEBI:30031"/>
        <dbReference type="ChEBI" id="CHEBI:50342"/>
        <dbReference type="ChEBI" id="CHEBI:61965"/>
        <dbReference type="EC" id="1.14.11.2"/>
    </reaction>
</comment>
<dbReference type="EMBL" id="CM001219">
    <property type="protein sequence ID" value="AES74073.2"/>
    <property type="molecule type" value="Genomic_DNA"/>
</dbReference>
<keyword evidence="13" id="KW-0472">Membrane</keyword>
<keyword evidence="19" id="KW-1185">Reference proteome</keyword>
<evidence type="ECO:0000313" key="18">
    <source>
        <dbReference type="EnsemblPlants" id="AES74073"/>
    </source>
</evidence>
<keyword evidence="12" id="KW-0408">Iron</keyword>
<dbReference type="STRING" id="3880.G7J5V5"/>
<dbReference type="InterPro" id="IPR044862">
    <property type="entry name" value="Pro_4_hyd_alph_FE2OG_OXY"/>
</dbReference>
<dbReference type="GO" id="GO:0004656">
    <property type="term" value="F:procollagen-proline 4-dioxygenase activity"/>
    <property type="evidence" value="ECO:0000318"/>
    <property type="project" value="GO_Central"/>
</dbReference>
<organism evidence="17 19">
    <name type="scientific">Medicago truncatula</name>
    <name type="common">Barrel medic</name>
    <name type="synonym">Medicago tribuloides</name>
    <dbReference type="NCBI Taxonomy" id="3880"/>
    <lineage>
        <taxon>Eukaryota</taxon>
        <taxon>Viridiplantae</taxon>
        <taxon>Streptophyta</taxon>
        <taxon>Embryophyta</taxon>
        <taxon>Tracheophyta</taxon>
        <taxon>Spermatophyta</taxon>
        <taxon>Magnoliopsida</taxon>
        <taxon>eudicotyledons</taxon>
        <taxon>Gunneridae</taxon>
        <taxon>Pentapetalae</taxon>
        <taxon>rosids</taxon>
        <taxon>fabids</taxon>
        <taxon>Fabales</taxon>
        <taxon>Fabaceae</taxon>
        <taxon>Papilionoideae</taxon>
        <taxon>50 kb inversion clade</taxon>
        <taxon>NPAAA clade</taxon>
        <taxon>Hologalegina</taxon>
        <taxon>IRL clade</taxon>
        <taxon>Trifolieae</taxon>
        <taxon>Medicago</taxon>
    </lineage>
</organism>
<dbReference type="InterPro" id="IPR006620">
    <property type="entry name" value="Pro_4_hyd_alph"/>
</dbReference>
<proteinExistence type="inferred from homology"/>
<keyword evidence="6" id="KW-0479">Metal-binding</keyword>
<evidence type="ECO:0000256" key="11">
    <source>
        <dbReference type="ARBA" id="ARBA00023002"/>
    </source>
</evidence>
<accession>G7J5V5</accession>
<evidence type="ECO:0000256" key="8">
    <source>
        <dbReference type="ARBA" id="ARBA00022964"/>
    </source>
</evidence>
<keyword evidence="10" id="KW-1133">Transmembrane helix</keyword>
<sequence>MTSKVMRSQQYPTFINSGEKNNKVERKTGLLVLLTERKDENIINLVIVASGMHFSLTERKDQWTEILSSVPRASMYHNFLSKEECEHLINLAKPFMARSLVVDGVTGEVKESSSRTSSGMFLDRGKDKIVQNIERRIADITSVPIENGEGLHVIHYGVGQKCEPHYDYTSDGVVTKNGGPRVATVLMYLSDVEEGGETVFPDAQPNFTSVSKCSGDGLSVKPKMGDALLFWSMKPDGTLDTSSLHGGSPVIRGNKWASTKWLHLRECKLSGTTHAVLQVLNRVLHTIALVMSSKEECEHLINLAKPFMTRSLVVDGLTGKGRESSARTSSGRFLERGKDKIVQNIEQRIADITSIPRMARDFMLFTAGGVVTKNGGPRVATVLMYLSDVEEGGETVFPNAKPNINSVSKYPEKGLSVKPKMGDALLFRSMKPDGTLDTSSLHGGSPVIRGNKWASTKWLHLTEFKVLGTALPVVDDGGTTIVVVSLLSCGMVTMEEPNEHCNKTGKSNNIVQDDEQHNAAFRRRNHEKTQKKKLDICENHLFILKEKGKKTIIKDMPYKDCSVRETNSSADFIAKLGAASSDIWREFLEPPEGLLPLLHADAR</sequence>
<evidence type="ECO:0000256" key="2">
    <source>
        <dbReference type="ARBA" id="ARBA00004648"/>
    </source>
</evidence>
<evidence type="ECO:0000256" key="6">
    <source>
        <dbReference type="ARBA" id="ARBA00022723"/>
    </source>
</evidence>
<keyword evidence="8" id="KW-0223">Dioxygenase</keyword>
<dbReference type="HOGENOM" id="CLU_452987_0_0_1"/>
<dbReference type="PANTHER" id="PTHR10869">
    <property type="entry name" value="PROLYL 4-HYDROXYLASE ALPHA SUBUNIT"/>
    <property type="match status" value="1"/>
</dbReference>
<keyword evidence="11" id="KW-0560">Oxidoreductase</keyword>
<dbReference type="Pfam" id="PF13640">
    <property type="entry name" value="2OG-FeII_Oxy_3"/>
    <property type="match status" value="2"/>
</dbReference>
<dbReference type="Proteomes" id="UP000002051">
    <property type="component" value="Chromosome 3"/>
</dbReference>
<protein>
    <recommendedName>
        <fullName evidence="4">procollagen-proline 4-dioxygenase</fullName>
        <ecNumber evidence="4">1.14.11.2</ecNumber>
    </recommendedName>
</protein>
<dbReference type="eggNOG" id="KOG1591">
    <property type="taxonomic scope" value="Eukaryota"/>
</dbReference>
<evidence type="ECO:0000313" key="17">
    <source>
        <dbReference type="EMBL" id="AES74073.2"/>
    </source>
</evidence>
<evidence type="ECO:0000256" key="7">
    <source>
        <dbReference type="ARBA" id="ARBA00022824"/>
    </source>
</evidence>
<keyword evidence="5" id="KW-0812">Transmembrane</keyword>
<evidence type="ECO:0000256" key="10">
    <source>
        <dbReference type="ARBA" id="ARBA00022989"/>
    </source>
</evidence>
<evidence type="ECO:0000259" key="16">
    <source>
        <dbReference type="PROSITE" id="PS51471"/>
    </source>
</evidence>
<dbReference type="InterPro" id="IPR045054">
    <property type="entry name" value="P4HA-like"/>
</dbReference>
<evidence type="ECO:0000256" key="5">
    <source>
        <dbReference type="ARBA" id="ARBA00022692"/>
    </source>
</evidence>
<dbReference type="GO" id="GO:0005789">
    <property type="term" value="C:endoplasmic reticulum membrane"/>
    <property type="evidence" value="ECO:0007669"/>
    <property type="project" value="UniProtKB-SubCell"/>
</dbReference>
<evidence type="ECO:0000256" key="14">
    <source>
        <dbReference type="ARBA" id="ARBA00023180"/>
    </source>
</evidence>
<name>G7J5V5_MEDTR</name>
<comment type="subcellular location">
    <subcellularLocation>
        <location evidence="2">Endoplasmic reticulum membrane</location>
        <topology evidence="2">Single-pass type II membrane protein</topology>
    </subcellularLocation>
</comment>
<dbReference type="InterPro" id="IPR005123">
    <property type="entry name" value="Oxoglu/Fe-dep_dioxygenase_dom"/>
</dbReference>
<dbReference type="GO" id="GO:0005506">
    <property type="term" value="F:iron ion binding"/>
    <property type="evidence" value="ECO:0007669"/>
    <property type="project" value="InterPro"/>
</dbReference>
<evidence type="ECO:0000256" key="12">
    <source>
        <dbReference type="ARBA" id="ARBA00023004"/>
    </source>
</evidence>
<gene>
    <name evidence="17" type="ordered locus">MTR_3g114590</name>
</gene>
<dbReference type="AlphaFoldDB" id="G7J5V5"/>
<dbReference type="PROSITE" id="PS51471">
    <property type="entry name" value="FE2OG_OXY"/>
    <property type="match status" value="1"/>
</dbReference>
<dbReference type="SMART" id="SM00702">
    <property type="entry name" value="P4Hc"/>
    <property type="match status" value="2"/>
</dbReference>
<keyword evidence="7" id="KW-0256">Endoplasmic reticulum</keyword>
<dbReference type="EnsemblPlants" id="AES74073">
    <property type="protein sequence ID" value="AES74073"/>
    <property type="gene ID" value="MTR_3g114590"/>
</dbReference>
<keyword evidence="9" id="KW-0735">Signal-anchor</keyword>
<evidence type="ECO:0000256" key="9">
    <source>
        <dbReference type="ARBA" id="ARBA00022968"/>
    </source>
</evidence>
<evidence type="ECO:0000256" key="15">
    <source>
        <dbReference type="ARBA" id="ARBA00049169"/>
    </source>
</evidence>
<comment type="similarity">
    <text evidence="3">Belongs to the P4HA family.</text>
</comment>
<keyword evidence="14" id="KW-0325">Glycoprotein</keyword>
<evidence type="ECO:0000313" key="19">
    <source>
        <dbReference type="Proteomes" id="UP000002051"/>
    </source>
</evidence>
<reference evidence="18" key="3">
    <citation type="submission" date="2015-04" db="UniProtKB">
        <authorList>
            <consortium name="EnsemblPlants"/>
        </authorList>
    </citation>
    <scope>IDENTIFICATION</scope>
    <source>
        <strain evidence="18">cv. Jemalong A17</strain>
    </source>
</reference>
<feature type="domain" description="Fe2OG dioxygenase" evidence="16">
    <location>
        <begin position="147"/>
        <end position="264"/>
    </location>
</feature>
<reference evidence="17 19" key="2">
    <citation type="journal article" date="2014" name="BMC Genomics">
        <title>An improved genome release (version Mt4.0) for the model legume Medicago truncatula.</title>
        <authorList>
            <person name="Tang H."/>
            <person name="Krishnakumar V."/>
            <person name="Bidwell S."/>
            <person name="Rosen B."/>
            <person name="Chan A."/>
            <person name="Zhou S."/>
            <person name="Gentzbittel L."/>
            <person name="Childs K.L."/>
            <person name="Yandell M."/>
            <person name="Gundlach H."/>
            <person name="Mayer K.F."/>
            <person name="Schwartz D.C."/>
            <person name="Town C.D."/>
        </authorList>
    </citation>
    <scope>GENOME REANNOTATION</scope>
    <source>
        <strain evidence="18 19">cv. Jemalong A17</strain>
    </source>
</reference>
<dbReference type="GO" id="GO:0005783">
    <property type="term" value="C:endoplasmic reticulum"/>
    <property type="evidence" value="ECO:0000318"/>
    <property type="project" value="GO_Central"/>
</dbReference>
<dbReference type="FunFam" id="2.60.120.620:FF:000002">
    <property type="entry name" value="Prolyl 4-hydroxylase 4"/>
    <property type="match status" value="1"/>
</dbReference>
<evidence type="ECO:0000256" key="4">
    <source>
        <dbReference type="ARBA" id="ARBA00012269"/>
    </source>
</evidence>
<dbReference type="Gene3D" id="2.60.120.620">
    <property type="entry name" value="q2cbj1_9rhob like domain"/>
    <property type="match status" value="3"/>
</dbReference>
<dbReference type="GO" id="GO:0031418">
    <property type="term" value="F:L-ascorbic acid binding"/>
    <property type="evidence" value="ECO:0007669"/>
    <property type="project" value="InterPro"/>
</dbReference>
<evidence type="ECO:0000256" key="13">
    <source>
        <dbReference type="ARBA" id="ARBA00023136"/>
    </source>
</evidence>
<reference evidence="17 19" key="1">
    <citation type="journal article" date="2011" name="Nature">
        <title>The Medicago genome provides insight into the evolution of rhizobial symbioses.</title>
        <authorList>
            <person name="Young N.D."/>
            <person name="Debelle F."/>
            <person name="Oldroyd G.E."/>
            <person name="Geurts R."/>
            <person name="Cannon S.B."/>
            <person name="Udvardi M.K."/>
            <person name="Benedito V.A."/>
            <person name="Mayer K.F."/>
            <person name="Gouzy J."/>
            <person name="Schoof H."/>
            <person name="Van de Peer Y."/>
            <person name="Proost S."/>
            <person name="Cook D.R."/>
            <person name="Meyers B.C."/>
            <person name="Spannagl M."/>
            <person name="Cheung F."/>
            <person name="De Mita S."/>
            <person name="Krishnakumar V."/>
            <person name="Gundlach H."/>
            <person name="Zhou S."/>
            <person name="Mudge J."/>
            <person name="Bharti A.K."/>
            <person name="Murray J.D."/>
            <person name="Naoumkina M.A."/>
            <person name="Rosen B."/>
            <person name="Silverstein K.A."/>
            <person name="Tang H."/>
            <person name="Rombauts S."/>
            <person name="Zhao P.X."/>
            <person name="Zhou P."/>
            <person name="Barbe V."/>
            <person name="Bardou P."/>
            <person name="Bechner M."/>
            <person name="Bellec A."/>
            <person name="Berger A."/>
            <person name="Berges H."/>
            <person name="Bidwell S."/>
            <person name="Bisseling T."/>
            <person name="Choisne N."/>
            <person name="Couloux A."/>
            <person name="Denny R."/>
            <person name="Deshpande S."/>
            <person name="Dai X."/>
            <person name="Doyle J.J."/>
            <person name="Dudez A.M."/>
            <person name="Farmer A.D."/>
            <person name="Fouteau S."/>
            <person name="Franken C."/>
            <person name="Gibelin C."/>
            <person name="Gish J."/>
            <person name="Goldstein S."/>
            <person name="Gonzalez A.J."/>
            <person name="Green P.J."/>
            <person name="Hallab A."/>
            <person name="Hartog M."/>
            <person name="Hua A."/>
            <person name="Humphray S.J."/>
            <person name="Jeong D.H."/>
            <person name="Jing Y."/>
            <person name="Jocker A."/>
            <person name="Kenton S.M."/>
            <person name="Kim D.J."/>
            <person name="Klee K."/>
            <person name="Lai H."/>
            <person name="Lang C."/>
            <person name="Lin S."/>
            <person name="Macmil S.L."/>
            <person name="Magdelenat G."/>
            <person name="Matthews L."/>
            <person name="McCorrison J."/>
            <person name="Monaghan E.L."/>
            <person name="Mun J.H."/>
            <person name="Najar F.Z."/>
            <person name="Nicholson C."/>
            <person name="Noirot C."/>
            <person name="O'Bleness M."/>
            <person name="Paule C.R."/>
            <person name="Poulain J."/>
            <person name="Prion F."/>
            <person name="Qin B."/>
            <person name="Qu C."/>
            <person name="Retzel E.F."/>
            <person name="Riddle C."/>
            <person name="Sallet E."/>
            <person name="Samain S."/>
            <person name="Samson N."/>
            <person name="Sanders I."/>
            <person name="Saurat O."/>
            <person name="Scarpelli C."/>
            <person name="Schiex T."/>
            <person name="Segurens B."/>
            <person name="Severin A.J."/>
            <person name="Sherrier D.J."/>
            <person name="Shi R."/>
            <person name="Sims S."/>
            <person name="Singer S.R."/>
            <person name="Sinharoy S."/>
            <person name="Sterck L."/>
            <person name="Viollet A."/>
            <person name="Wang B.B."/>
            <person name="Wang K."/>
            <person name="Wang M."/>
            <person name="Wang X."/>
            <person name="Warfsmann J."/>
            <person name="Weissenbach J."/>
            <person name="White D.D."/>
            <person name="White J.D."/>
            <person name="Wiley G.B."/>
            <person name="Wincker P."/>
            <person name="Xing Y."/>
            <person name="Yang L."/>
            <person name="Yao Z."/>
            <person name="Ying F."/>
            <person name="Zhai J."/>
            <person name="Zhou L."/>
            <person name="Zuber A."/>
            <person name="Denarie J."/>
            <person name="Dixon R.A."/>
            <person name="May G.D."/>
            <person name="Schwartz D.C."/>
            <person name="Rogers J."/>
            <person name="Quetier F."/>
            <person name="Town C.D."/>
            <person name="Roe B.A."/>
        </authorList>
    </citation>
    <scope>NUCLEOTIDE SEQUENCE [LARGE SCALE GENOMIC DNA]</scope>
    <source>
        <strain evidence="17">A17</strain>
        <strain evidence="18 19">cv. Jemalong A17</strain>
    </source>
</reference>
<evidence type="ECO:0000256" key="1">
    <source>
        <dbReference type="ARBA" id="ARBA00001961"/>
    </source>
</evidence>
<accession>A0A0C3VRS5</accession>
<evidence type="ECO:0000256" key="3">
    <source>
        <dbReference type="ARBA" id="ARBA00006511"/>
    </source>
</evidence>